<gene>
    <name evidence="1" type="ORF">SLEP1_g20311</name>
</gene>
<dbReference type="InterPro" id="IPR051954">
    <property type="entry name" value="tRNA_methyltransferase_THADA"/>
</dbReference>
<name>A0AAV5JCW8_9ROSI</name>
<dbReference type="AlphaFoldDB" id="A0AAV5JCW8"/>
<sequence length="157" mass="17331">MLFYICAQVNHAKKVAASFSELLQSSGKSESGEREEMISKAVRFYLEILFLENSLPLHRTFVSVFAKTRNFQSRKRFCVSRVALSVMSTPKLGYLVDVVVVEDCSVLVAWDIVSGLNNVVLETNEGARPSPIAMEQCQLPGGSVLLALLDSAFPDKV</sequence>
<evidence type="ECO:0000313" key="2">
    <source>
        <dbReference type="Proteomes" id="UP001054252"/>
    </source>
</evidence>
<dbReference type="GO" id="GO:0030488">
    <property type="term" value="P:tRNA methylation"/>
    <property type="evidence" value="ECO:0007669"/>
    <property type="project" value="TreeGrafter"/>
</dbReference>
<keyword evidence="2" id="KW-1185">Reference proteome</keyword>
<dbReference type="PANTHER" id="PTHR14387:SF0">
    <property type="entry name" value="DUF2428 DOMAIN-CONTAINING PROTEIN"/>
    <property type="match status" value="1"/>
</dbReference>
<organism evidence="1 2">
    <name type="scientific">Rubroshorea leprosula</name>
    <dbReference type="NCBI Taxonomy" id="152421"/>
    <lineage>
        <taxon>Eukaryota</taxon>
        <taxon>Viridiplantae</taxon>
        <taxon>Streptophyta</taxon>
        <taxon>Embryophyta</taxon>
        <taxon>Tracheophyta</taxon>
        <taxon>Spermatophyta</taxon>
        <taxon>Magnoliopsida</taxon>
        <taxon>eudicotyledons</taxon>
        <taxon>Gunneridae</taxon>
        <taxon>Pentapetalae</taxon>
        <taxon>rosids</taxon>
        <taxon>malvids</taxon>
        <taxon>Malvales</taxon>
        <taxon>Dipterocarpaceae</taxon>
        <taxon>Rubroshorea</taxon>
    </lineage>
</organism>
<reference evidence="1 2" key="1">
    <citation type="journal article" date="2021" name="Commun. Biol.">
        <title>The genome of Shorea leprosula (Dipterocarpaceae) highlights the ecological relevance of drought in aseasonal tropical rainforests.</title>
        <authorList>
            <person name="Ng K.K.S."/>
            <person name="Kobayashi M.J."/>
            <person name="Fawcett J.A."/>
            <person name="Hatakeyama M."/>
            <person name="Paape T."/>
            <person name="Ng C.H."/>
            <person name="Ang C.C."/>
            <person name="Tnah L.H."/>
            <person name="Lee C.T."/>
            <person name="Nishiyama T."/>
            <person name="Sese J."/>
            <person name="O'Brien M.J."/>
            <person name="Copetti D."/>
            <person name="Mohd Noor M.I."/>
            <person name="Ong R.C."/>
            <person name="Putra M."/>
            <person name="Sireger I.Z."/>
            <person name="Indrioko S."/>
            <person name="Kosugi Y."/>
            <person name="Izuno A."/>
            <person name="Isagi Y."/>
            <person name="Lee S.L."/>
            <person name="Shimizu K.K."/>
        </authorList>
    </citation>
    <scope>NUCLEOTIDE SEQUENCE [LARGE SCALE GENOMIC DNA]</scope>
    <source>
        <strain evidence="1">214</strain>
    </source>
</reference>
<protein>
    <submittedName>
        <fullName evidence="1">Uncharacterized protein</fullName>
    </submittedName>
</protein>
<evidence type="ECO:0000313" key="1">
    <source>
        <dbReference type="EMBL" id="GKV08715.1"/>
    </source>
</evidence>
<dbReference type="EMBL" id="BPVZ01000029">
    <property type="protein sequence ID" value="GKV08715.1"/>
    <property type="molecule type" value="Genomic_DNA"/>
</dbReference>
<dbReference type="GO" id="GO:0005829">
    <property type="term" value="C:cytosol"/>
    <property type="evidence" value="ECO:0007669"/>
    <property type="project" value="TreeGrafter"/>
</dbReference>
<dbReference type="PANTHER" id="PTHR14387">
    <property type="entry name" value="THADA/DEATH RECEPTOR INTERACTING PROTEIN"/>
    <property type="match status" value="1"/>
</dbReference>
<proteinExistence type="predicted"/>
<dbReference type="Proteomes" id="UP001054252">
    <property type="component" value="Unassembled WGS sequence"/>
</dbReference>
<accession>A0AAV5JCW8</accession>
<comment type="caution">
    <text evidence="1">The sequence shown here is derived from an EMBL/GenBank/DDBJ whole genome shotgun (WGS) entry which is preliminary data.</text>
</comment>